<organism evidence="2 3">
    <name type="scientific">Shewanella piezotolerans (strain WP3 / JCM 13877)</name>
    <dbReference type="NCBI Taxonomy" id="225849"/>
    <lineage>
        <taxon>Bacteria</taxon>
        <taxon>Pseudomonadati</taxon>
        <taxon>Pseudomonadota</taxon>
        <taxon>Gammaproteobacteria</taxon>
        <taxon>Alteromonadales</taxon>
        <taxon>Shewanellaceae</taxon>
        <taxon>Shewanella</taxon>
    </lineage>
</organism>
<dbReference type="EMBL" id="CP000472">
    <property type="protein sequence ID" value="ACJ26886.1"/>
    <property type="molecule type" value="Genomic_DNA"/>
</dbReference>
<dbReference type="Pfam" id="PF01592">
    <property type="entry name" value="NifU_N"/>
    <property type="match status" value="1"/>
</dbReference>
<dbReference type="GO" id="GO:0005506">
    <property type="term" value="F:iron ion binding"/>
    <property type="evidence" value="ECO:0007669"/>
    <property type="project" value="InterPro"/>
</dbReference>
<dbReference type="Gene3D" id="3.90.1010.10">
    <property type="match status" value="1"/>
</dbReference>
<name>B8CH94_SHEPW</name>
<keyword evidence="3" id="KW-1185">Reference proteome</keyword>
<dbReference type="PANTHER" id="PTHR10093">
    <property type="entry name" value="IRON-SULFUR CLUSTER ASSEMBLY ENZYME NIFU HOMOLOG"/>
    <property type="match status" value="1"/>
</dbReference>
<proteinExistence type="predicted"/>
<reference evidence="2 3" key="1">
    <citation type="journal article" date="2008" name="PLoS ONE">
        <title>Environmental adaptation: genomic analysis of the piezotolerant and psychrotolerant deep-sea iron reducing bacterium Shewanella piezotolerans WP3.</title>
        <authorList>
            <person name="Wang F."/>
            <person name="Wang J."/>
            <person name="Jian H."/>
            <person name="Zhang B."/>
            <person name="Li S."/>
            <person name="Wang F."/>
            <person name="Zeng X."/>
            <person name="Gao L."/>
            <person name="Bartlett D.H."/>
            <person name="Yu J."/>
            <person name="Hu S."/>
            <person name="Xiao X."/>
        </authorList>
    </citation>
    <scope>NUCLEOTIDE SEQUENCE [LARGE SCALE GENOMIC DNA]</scope>
    <source>
        <strain evidence="3">WP3 / JCM 13877</strain>
    </source>
</reference>
<dbReference type="STRING" id="225849.swp_0038"/>
<dbReference type="KEGG" id="swp:swp_0038"/>
<dbReference type="OrthoDB" id="9804157at2"/>
<dbReference type="CDD" id="cd06664">
    <property type="entry name" value="IscU_like"/>
    <property type="match status" value="1"/>
</dbReference>
<protein>
    <submittedName>
        <fullName evidence="2">FeS assembly protein</fullName>
    </submittedName>
</protein>
<dbReference type="RefSeq" id="WP_020910270.1">
    <property type="nucleotide sequence ID" value="NC_011566.1"/>
</dbReference>
<evidence type="ECO:0000313" key="3">
    <source>
        <dbReference type="Proteomes" id="UP000000753"/>
    </source>
</evidence>
<dbReference type="InterPro" id="IPR002871">
    <property type="entry name" value="NIF_FeS_clus_asmbl_NifU_N"/>
</dbReference>
<accession>B8CH94</accession>
<dbReference type="GO" id="GO:0051536">
    <property type="term" value="F:iron-sulfur cluster binding"/>
    <property type="evidence" value="ECO:0007669"/>
    <property type="project" value="InterPro"/>
</dbReference>
<gene>
    <name evidence="2" type="ordered locus">swp_0038</name>
</gene>
<dbReference type="GO" id="GO:0016226">
    <property type="term" value="P:iron-sulfur cluster assembly"/>
    <property type="evidence" value="ECO:0007669"/>
    <property type="project" value="InterPro"/>
</dbReference>
<dbReference type="eggNOG" id="COG0822">
    <property type="taxonomic scope" value="Bacteria"/>
</dbReference>
<evidence type="ECO:0000313" key="2">
    <source>
        <dbReference type="EMBL" id="ACJ26886.1"/>
    </source>
</evidence>
<dbReference type="Proteomes" id="UP000000753">
    <property type="component" value="Chromosome"/>
</dbReference>
<sequence length="122" mass="13561">MYNDIIIDNFSNPKFVGDLESADYKFEIGNPVCGDRIHMQVSFDGDNIRESSFRAWGCATSVATANIFCDSIIGKSIDEISMRQADEISDMLGELEPSQQHCINILSELHRELALAVSLEEG</sequence>
<dbReference type="HOGENOM" id="CLU_079283_5_1_6"/>
<feature type="domain" description="NIF system FeS cluster assembly NifU N-terminal" evidence="1">
    <location>
        <begin position="1"/>
        <end position="105"/>
    </location>
</feature>
<dbReference type="SUPFAM" id="SSF82649">
    <property type="entry name" value="SufE/NifU"/>
    <property type="match status" value="1"/>
</dbReference>
<dbReference type="AlphaFoldDB" id="B8CH94"/>
<evidence type="ECO:0000259" key="1">
    <source>
        <dbReference type="Pfam" id="PF01592"/>
    </source>
</evidence>